<evidence type="ECO:0000313" key="2">
    <source>
        <dbReference type="EMBL" id="PMS27384.1"/>
    </source>
</evidence>
<dbReference type="OrthoDB" id="9007689at2"/>
<protein>
    <submittedName>
        <fullName evidence="1">Uncharacterized protein</fullName>
    </submittedName>
</protein>
<reference evidence="2 3" key="1">
    <citation type="submission" date="2018-01" db="EMBL/GenBank/DDBJ databases">
        <title>Whole genome analyses suggest that Burkholderia sensu lato contains two further novel genera in the rhizoxinica-symbiotica group Mycetohabitans gen. nov., and Trinickia gen. nov.: implications for the evolution of diazotrophy and nodulation in the Burkholderiaceae.</title>
        <authorList>
            <person name="Estrada-de los Santos P."/>
            <person name="Palmer M."/>
            <person name="Chavez-Ramirez B."/>
            <person name="Beukes C."/>
            <person name="Steenkamp E.T."/>
            <person name="Hirsch A.M."/>
            <person name="Manyaka P."/>
            <person name="Maluk M."/>
            <person name="Lafos M."/>
            <person name="Crook M."/>
            <person name="Gross E."/>
            <person name="Simon M.F."/>
            <person name="Bueno dos Reis Junior F."/>
            <person name="Poole P.S."/>
            <person name="Venter S.N."/>
            <person name="James E.K."/>
        </authorList>
    </citation>
    <scope>NUCLEOTIDE SEQUENCE [LARGE SCALE GENOMIC DNA]</scope>
    <source>
        <strain evidence="2 3">WSM 3937</strain>
    </source>
</reference>
<dbReference type="EMBL" id="CADIJZ010000018">
    <property type="protein sequence ID" value="CAB3717596.1"/>
    <property type="molecule type" value="Genomic_DNA"/>
</dbReference>
<dbReference type="Proteomes" id="UP000494205">
    <property type="component" value="Unassembled WGS sequence"/>
</dbReference>
<organism evidence="1 4">
    <name type="scientific">Paraburkholderia rhynchosiae</name>
    <dbReference type="NCBI Taxonomy" id="487049"/>
    <lineage>
        <taxon>Bacteria</taxon>
        <taxon>Pseudomonadati</taxon>
        <taxon>Pseudomonadota</taxon>
        <taxon>Betaproteobacteria</taxon>
        <taxon>Burkholderiales</taxon>
        <taxon>Burkholderiaceae</taxon>
        <taxon>Paraburkholderia</taxon>
    </lineage>
</organism>
<dbReference type="RefSeq" id="WP_102634847.1">
    <property type="nucleotide sequence ID" value="NZ_CADIJZ010000018.1"/>
</dbReference>
<reference evidence="1 4" key="2">
    <citation type="submission" date="2020-04" db="EMBL/GenBank/DDBJ databases">
        <authorList>
            <person name="De Canck E."/>
        </authorList>
    </citation>
    <scope>NUCLEOTIDE SEQUENCE [LARGE SCALE GENOMIC DNA]</scope>
    <source>
        <strain evidence="1 4">LMG 27174</strain>
    </source>
</reference>
<dbReference type="AlphaFoldDB" id="A0A2N7WDD0"/>
<sequence>MSARANTTPSRLAAGQVAMHDLRARSSIVAVQGDLQLEFRDHSLAWLGDAVPSTSITLREGQCFVTPQRGTVSISAAHGPVAAFVLQPSRAQAQGNNVVGSAARHLAALVKMTLGRAA</sequence>
<evidence type="ECO:0000313" key="4">
    <source>
        <dbReference type="Proteomes" id="UP000494205"/>
    </source>
</evidence>
<proteinExistence type="predicted"/>
<evidence type="ECO:0000313" key="1">
    <source>
        <dbReference type="EMBL" id="CAB3717596.1"/>
    </source>
</evidence>
<keyword evidence="3" id="KW-1185">Reference proteome</keyword>
<evidence type="ECO:0000313" key="3">
    <source>
        <dbReference type="Proteomes" id="UP000235659"/>
    </source>
</evidence>
<accession>A0A2N7WDD0</accession>
<dbReference type="EMBL" id="PNXY01000021">
    <property type="protein sequence ID" value="PMS27384.1"/>
    <property type="molecule type" value="Genomic_DNA"/>
</dbReference>
<gene>
    <name evidence="2" type="ORF">C0Z16_25545</name>
    <name evidence="1" type="ORF">LMG27174_04674</name>
</gene>
<dbReference type="Proteomes" id="UP000235659">
    <property type="component" value="Unassembled WGS sequence"/>
</dbReference>
<name>A0A2N7WDD0_9BURK</name>